<dbReference type="AlphaFoldDB" id="A0A396C1H6"/>
<dbReference type="Proteomes" id="UP000266644">
    <property type="component" value="Unassembled WGS sequence"/>
</dbReference>
<evidence type="ECO:0000313" key="2">
    <source>
        <dbReference type="Proteomes" id="UP000266644"/>
    </source>
</evidence>
<gene>
    <name evidence="1" type="ORF">DW228_06315</name>
</gene>
<dbReference type="RefSeq" id="WP_122330059.1">
    <property type="nucleotide sequence ID" value="NZ_JAQDYY010000001.1"/>
</dbReference>
<protein>
    <submittedName>
        <fullName evidence="1">Uncharacterized protein</fullName>
    </submittedName>
</protein>
<evidence type="ECO:0000313" key="1">
    <source>
        <dbReference type="EMBL" id="RHH14411.1"/>
    </source>
</evidence>
<organism evidence="1 2">
    <name type="scientific">Bacteroides fragilis</name>
    <dbReference type="NCBI Taxonomy" id="817"/>
    <lineage>
        <taxon>Bacteria</taxon>
        <taxon>Pseudomonadati</taxon>
        <taxon>Bacteroidota</taxon>
        <taxon>Bacteroidia</taxon>
        <taxon>Bacteroidales</taxon>
        <taxon>Bacteroidaceae</taxon>
        <taxon>Bacteroides</taxon>
    </lineage>
</organism>
<accession>A0A396C1H6</accession>
<sequence>MIVNNHREYACFDYENKYTQSQPNIRGEVFLIGEVVYDGEGDIGIVLQIWDKSEIRLDSNGNQSVNSLSKCPDEIASHSIQKRRKIRPL</sequence>
<reference evidence="1 2" key="1">
    <citation type="submission" date="2018-08" db="EMBL/GenBank/DDBJ databases">
        <title>A genome reference for cultivated species of the human gut microbiota.</title>
        <authorList>
            <person name="Zou Y."/>
            <person name="Xue W."/>
            <person name="Luo G."/>
        </authorList>
    </citation>
    <scope>NUCLEOTIDE SEQUENCE [LARGE SCALE GENOMIC DNA]</scope>
    <source>
        <strain evidence="1 2">AM18-6</strain>
    </source>
</reference>
<comment type="caution">
    <text evidence="1">The sequence shown here is derived from an EMBL/GenBank/DDBJ whole genome shotgun (WGS) entry which is preliminary data.</text>
</comment>
<name>A0A396C1H6_BACFG</name>
<proteinExistence type="predicted"/>
<dbReference type="EMBL" id="QRJE01000008">
    <property type="protein sequence ID" value="RHH14411.1"/>
    <property type="molecule type" value="Genomic_DNA"/>
</dbReference>